<name>A0A1J7HKN7_LUPAN</name>
<accession>A0A1J7HKN7</accession>
<evidence type="ECO:0000313" key="1">
    <source>
        <dbReference type="EMBL" id="OIW13390.1"/>
    </source>
</evidence>
<organism evidence="1 2">
    <name type="scientific">Lupinus angustifolius</name>
    <name type="common">Narrow-leaved blue lupine</name>
    <dbReference type="NCBI Taxonomy" id="3871"/>
    <lineage>
        <taxon>Eukaryota</taxon>
        <taxon>Viridiplantae</taxon>
        <taxon>Streptophyta</taxon>
        <taxon>Embryophyta</taxon>
        <taxon>Tracheophyta</taxon>
        <taxon>Spermatophyta</taxon>
        <taxon>Magnoliopsida</taxon>
        <taxon>eudicotyledons</taxon>
        <taxon>Gunneridae</taxon>
        <taxon>Pentapetalae</taxon>
        <taxon>rosids</taxon>
        <taxon>fabids</taxon>
        <taxon>Fabales</taxon>
        <taxon>Fabaceae</taxon>
        <taxon>Papilionoideae</taxon>
        <taxon>50 kb inversion clade</taxon>
        <taxon>genistoids sensu lato</taxon>
        <taxon>core genistoids</taxon>
        <taxon>Genisteae</taxon>
        <taxon>Lupinus</taxon>
    </lineage>
</organism>
<dbReference type="Gramene" id="OIW13390">
    <property type="protein sequence ID" value="OIW13390"/>
    <property type="gene ID" value="TanjilG_16499"/>
</dbReference>
<reference evidence="1 2" key="1">
    <citation type="journal article" date="2017" name="Plant Biotechnol. J.">
        <title>A comprehensive draft genome sequence for lupin (Lupinus angustifolius), an emerging health food: insights into plant-microbe interactions and legume evolution.</title>
        <authorList>
            <person name="Hane J.K."/>
            <person name="Ming Y."/>
            <person name="Kamphuis L.G."/>
            <person name="Nelson M.N."/>
            <person name="Garg G."/>
            <person name="Atkins C.A."/>
            <person name="Bayer P.E."/>
            <person name="Bravo A."/>
            <person name="Bringans S."/>
            <person name="Cannon S."/>
            <person name="Edwards D."/>
            <person name="Foley R."/>
            <person name="Gao L.L."/>
            <person name="Harrison M.J."/>
            <person name="Huang W."/>
            <person name="Hurgobin B."/>
            <person name="Li S."/>
            <person name="Liu C.W."/>
            <person name="McGrath A."/>
            <person name="Morahan G."/>
            <person name="Murray J."/>
            <person name="Weller J."/>
            <person name="Jian J."/>
            <person name="Singh K.B."/>
        </authorList>
    </citation>
    <scope>NUCLEOTIDE SEQUENCE [LARGE SCALE GENOMIC DNA]</scope>
    <source>
        <strain evidence="2">cv. Tanjil</strain>
        <tissue evidence="1">Whole plant</tissue>
    </source>
</reference>
<evidence type="ECO:0000313" key="2">
    <source>
        <dbReference type="Proteomes" id="UP000188354"/>
    </source>
</evidence>
<protein>
    <submittedName>
        <fullName evidence="1">Uncharacterized protein</fullName>
    </submittedName>
</protein>
<dbReference type="EMBL" id="CM007364">
    <property type="protein sequence ID" value="OIW13390.1"/>
    <property type="molecule type" value="Genomic_DNA"/>
</dbReference>
<gene>
    <name evidence="1" type="ORF">TanjilG_16499</name>
</gene>
<sequence>MSPLNLSTEKYIKANKKEIRCLTGSPHLNRMTYGSNGHLLHPYCDSRIWGY</sequence>
<keyword evidence="2" id="KW-1185">Reference proteome</keyword>
<dbReference type="AlphaFoldDB" id="A0A1J7HKN7"/>
<dbReference type="Proteomes" id="UP000188354">
    <property type="component" value="Chromosome LG04"/>
</dbReference>
<proteinExistence type="predicted"/>